<dbReference type="SUPFAM" id="SSF54637">
    <property type="entry name" value="Thioesterase/thiol ester dehydrase-isomerase"/>
    <property type="match status" value="1"/>
</dbReference>
<dbReference type="VEuPathDB" id="CryptoDB:Cvel_23755"/>
<feature type="compositionally biased region" description="Gly residues" evidence="1">
    <location>
        <begin position="50"/>
        <end position="60"/>
    </location>
</feature>
<feature type="compositionally biased region" description="Acidic residues" evidence="1">
    <location>
        <begin position="229"/>
        <end position="239"/>
    </location>
</feature>
<gene>
    <name evidence="2" type="ORF">Cvel_23755</name>
</gene>
<feature type="region of interest" description="Disordered" evidence="1">
    <location>
        <begin position="640"/>
        <end position="666"/>
    </location>
</feature>
<feature type="compositionally biased region" description="Basic residues" evidence="1">
    <location>
        <begin position="69"/>
        <end position="78"/>
    </location>
</feature>
<protein>
    <recommendedName>
        <fullName evidence="3">CUE domain-containing protein</fullName>
    </recommendedName>
</protein>
<feature type="region of interest" description="Disordered" evidence="1">
    <location>
        <begin position="532"/>
        <end position="551"/>
    </location>
</feature>
<sequence>MHQIVLNELFAKFPTVDESLVHEIFVEQCNCDTNRAIAYLEELSKGDAGGDGTGGAGGPSAAGPMSGQGRRKGRKGKSRPTTPSTPAEPVPRESEVQDEKKAAAAAERRKERRLRAVFFLQKLLPLERTWDLIDWYEANGSSLSFCIQCLIDEGRIDANDDRLLSLPREALEASPSNQETEKRDTQEEPEGGLPHSEPSPCPPSAPPLPPPDAHPSPCPPPTQGFGFPPEEEEGLDVEEGLSRVSLEEGSAAMGHTGLEGDREREEAREKEDEEEAEDDYATELIARIEASHASASVLGEGVSRGCSLVSAPASDVMDDFMFPFPGGESELNLNFAVEELRQALAKMKPDWPWDFFFAEADLPNEKEGEGDGESNLFKSVVSVEGLETRLQWCYWEGVAVEDCAEHIIKELDGAMKKEEQERSSLPSSGSKGMLADESDVSPPPTPTKPPDCIDGKGGDGGFGGVKISKKERQALNKLAKKGASGMHLVVPPSKFGSSASSSGSVSVCGPKAPETVLGRLAAGPLSPPPLAGSWKGNVGAPSAGPTSLSPMPQTLGDKWKMERLTAAWPSVPREALDQILEASEGNEEEARRVLKEVYPGHERTSPNAGRMVHMKASGVSSSDRERGRGRVLLGLADVENEERRAQKEEEERRGMGQELARRAQGGGAEAIWNSRFVGEDRQRVPFQRTPQSLLPARNMDSVRSAETGVGGEIDRLQTFFQNASALQRSLVLRSVEAFEAGDAIQASLLQQQAEEAGKRAARAKDRLFAVSNRGRLPGGSMWRRGSGSGGGGSNVVDTGEVGDLLLIDLHGFTAAGAVSCLKQRVETVRRRVESLRARPGGSAAPAQGRAEGFLDFSNPSTPVVLHVVTQEERLPFRREASLVASSWVPDPSLSPSSSVLPEPVVWAALDCPGFFSIGASEDRAFLLGQMKARVVREVSVGQRCVVIGWFSGMSGRKYFTNTALFDQGGGLLAQSEQIWIELKQKVPKKTISAAL</sequence>
<name>A0A0G4GX00_9ALVE</name>
<evidence type="ECO:0008006" key="3">
    <source>
        <dbReference type="Google" id="ProtNLM"/>
    </source>
</evidence>
<feature type="compositionally biased region" description="Basic and acidic residues" evidence="1">
    <location>
        <begin position="90"/>
        <end position="104"/>
    </location>
</feature>
<feature type="compositionally biased region" description="Pro residues" evidence="1">
    <location>
        <begin position="197"/>
        <end position="222"/>
    </location>
</feature>
<feature type="region of interest" description="Disordered" evidence="1">
    <location>
        <begin position="415"/>
        <end position="465"/>
    </location>
</feature>
<accession>A0A0G4GX00</accession>
<dbReference type="AlphaFoldDB" id="A0A0G4GX00"/>
<reference evidence="2" key="1">
    <citation type="submission" date="2014-11" db="EMBL/GenBank/DDBJ databases">
        <authorList>
            <person name="Otto D Thomas"/>
            <person name="Naeem Raeece"/>
        </authorList>
    </citation>
    <scope>NUCLEOTIDE SEQUENCE</scope>
</reference>
<feature type="region of interest" description="Disordered" evidence="1">
    <location>
        <begin position="168"/>
        <end position="278"/>
    </location>
</feature>
<dbReference type="InterPro" id="IPR029069">
    <property type="entry name" value="HotDog_dom_sf"/>
</dbReference>
<proteinExistence type="predicted"/>
<feature type="compositionally biased region" description="Basic and acidic residues" evidence="1">
    <location>
        <begin position="641"/>
        <end position="661"/>
    </location>
</feature>
<dbReference type="Gene3D" id="3.10.129.10">
    <property type="entry name" value="Hotdog Thioesterase"/>
    <property type="match status" value="1"/>
</dbReference>
<feature type="compositionally biased region" description="Basic and acidic residues" evidence="1">
    <location>
        <begin position="258"/>
        <end position="270"/>
    </location>
</feature>
<feature type="region of interest" description="Disordered" evidence="1">
    <location>
        <begin position="50"/>
        <end position="104"/>
    </location>
</feature>
<organism evidence="2">
    <name type="scientific">Chromera velia CCMP2878</name>
    <dbReference type="NCBI Taxonomy" id="1169474"/>
    <lineage>
        <taxon>Eukaryota</taxon>
        <taxon>Sar</taxon>
        <taxon>Alveolata</taxon>
        <taxon>Colpodellida</taxon>
        <taxon>Chromeraceae</taxon>
        <taxon>Chromera</taxon>
    </lineage>
</organism>
<evidence type="ECO:0000256" key="1">
    <source>
        <dbReference type="SAM" id="MobiDB-lite"/>
    </source>
</evidence>
<dbReference type="EMBL" id="CDMZ01001644">
    <property type="protein sequence ID" value="CEM35576.1"/>
    <property type="molecule type" value="Genomic_DNA"/>
</dbReference>
<evidence type="ECO:0000313" key="2">
    <source>
        <dbReference type="EMBL" id="CEM35576.1"/>
    </source>
</evidence>